<accession>A0A2T6KCS5</accession>
<name>A0A2T6KCS5_9RHOB</name>
<dbReference type="Proteomes" id="UP000244523">
    <property type="component" value="Unassembled WGS sequence"/>
</dbReference>
<sequence>MAGSLNEEMTLERGDIWTRQGNDAQFFHTENDRIIHRWQTYAGRYSEKTVVRLSVVRVFGTKSVRT</sequence>
<keyword evidence="2" id="KW-1185">Reference proteome</keyword>
<dbReference type="EMBL" id="QBUD01000009">
    <property type="protein sequence ID" value="PUB12694.1"/>
    <property type="molecule type" value="Genomic_DNA"/>
</dbReference>
<gene>
    <name evidence="1" type="ORF">C8N45_1091</name>
</gene>
<reference evidence="1 2" key="1">
    <citation type="submission" date="2018-04" db="EMBL/GenBank/DDBJ databases">
        <title>Genomic Encyclopedia of Archaeal and Bacterial Type Strains, Phase II (KMG-II): from individual species to whole genera.</title>
        <authorList>
            <person name="Goeker M."/>
        </authorList>
    </citation>
    <scope>NUCLEOTIDE SEQUENCE [LARGE SCALE GENOMIC DNA]</scope>
    <source>
        <strain evidence="1 2">DSM 29955</strain>
    </source>
</reference>
<evidence type="ECO:0000313" key="1">
    <source>
        <dbReference type="EMBL" id="PUB12694.1"/>
    </source>
</evidence>
<comment type="caution">
    <text evidence="1">The sequence shown here is derived from an EMBL/GenBank/DDBJ whole genome shotgun (WGS) entry which is preliminary data.</text>
</comment>
<organism evidence="1 2">
    <name type="scientific">Yoonia sediminilitoris</name>
    <dbReference type="NCBI Taxonomy" id="1286148"/>
    <lineage>
        <taxon>Bacteria</taxon>
        <taxon>Pseudomonadati</taxon>
        <taxon>Pseudomonadota</taxon>
        <taxon>Alphaproteobacteria</taxon>
        <taxon>Rhodobacterales</taxon>
        <taxon>Paracoccaceae</taxon>
        <taxon>Yoonia</taxon>
    </lineage>
</organism>
<dbReference type="AlphaFoldDB" id="A0A2T6KCS5"/>
<protein>
    <submittedName>
        <fullName evidence="1">Uncharacterized protein</fullName>
    </submittedName>
</protein>
<proteinExistence type="predicted"/>
<evidence type="ECO:0000313" key="2">
    <source>
        <dbReference type="Proteomes" id="UP000244523"/>
    </source>
</evidence>